<evidence type="ECO:0000256" key="1">
    <source>
        <dbReference type="ARBA" id="ARBA00004781"/>
    </source>
</evidence>
<evidence type="ECO:0000256" key="2">
    <source>
        <dbReference type="ARBA" id="ARBA00010944"/>
    </source>
</evidence>
<evidence type="ECO:0000256" key="5">
    <source>
        <dbReference type="ARBA" id="ARBA00048200"/>
    </source>
</evidence>
<comment type="catalytic activity">
    <reaction evidence="5">
        <text>dTDP-beta-L-rhamnose + NADP(+) = dTDP-4-dehydro-beta-L-rhamnose + NADPH + H(+)</text>
        <dbReference type="Rhea" id="RHEA:21796"/>
        <dbReference type="ChEBI" id="CHEBI:15378"/>
        <dbReference type="ChEBI" id="CHEBI:57510"/>
        <dbReference type="ChEBI" id="CHEBI:57783"/>
        <dbReference type="ChEBI" id="CHEBI:58349"/>
        <dbReference type="ChEBI" id="CHEBI:62830"/>
        <dbReference type="EC" id="1.1.1.133"/>
    </reaction>
</comment>
<dbReference type="STRING" id="1122973.GCA_000379925_00177"/>
<organism evidence="8 9">
    <name type="scientific">Porphyromonas levii</name>
    <dbReference type="NCBI Taxonomy" id="28114"/>
    <lineage>
        <taxon>Bacteria</taxon>
        <taxon>Pseudomonadati</taxon>
        <taxon>Bacteroidota</taxon>
        <taxon>Bacteroidia</taxon>
        <taxon>Bacteroidales</taxon>
        <taxon>Porphyromonadaceae</taxon>
        <taxon>Porphyromonas</taxon>
    </lineage>
</organism>
<dbReference type="PANTHER" id="PTHR10491">
    <property type="entry name" value="DTDP-4-DEHYDRORHAMNOSE REDUCTASE"/>
    <property type="match status" value="1"/>
</dbReference>
<dbReference type="EMBL" id="SPNC01000071">
    <property type="protein sequence ID" value="TFH95006.1"/>
    <property type="molecule type" value="Genomic_DNA"/>
</dbReference>
<dbReference type="PANTHER" id="PTHR10491:SF4">
    <property type="entry name" value="METHIONINE ADENOSYLTRANSFERASE 2 SUBUNIT BETA"/>
    <property type="match status" value="1"/>
</dbReference>
<feature type="domain" description="RmlD-like substrate binding" evidence="7">
    <location>
        <begin position="6"/>
        <end position="300"/>
    </location>
</feature>
<dbReference type="EC" id="1.1.1.133" evidence="3 6"/>
<dbReference type="GO" id="GO:0008831">
    <property type="term" value="F:dTDP-4-dehydrorhamnose reductase activity"/>
    <property type="evidence" value="ECO:0007669"/>
    <property type="project" value="UniProtKB-EC"/>
</dbReference>
<evidence type="ECO:0000259" key="7">
    <source>
        <dbReference type="Pfam" id="PF04321"/>
    </source>
</evidence>
<proteinExistence type="inferred from homology"/>
<dbReference type="GeneID" id="66796413"/>
<comment type="pathway">
    <text evidence="1 6">Carbohydrate biosynthesis; dTDP-L-rhamnose biosynthesis.</text>
</comment>
<dbReference type="Gene3D" id="3.90.25.10">
    <property type="entry name" value="UDP-galactose 4-epimerase, domain 1"/>
    <property type="match status" value="1"/>
</dbReference>
<reference evidence="8 9" key="1">
    <citation type="submission" date="2019-03" db="EMBL/GenBank/DDBJ databases">
        <title>Porphyromonas levii Isolated from the Uterus of Dairy Cows.</title>
        <authorList>
            <person name="Francis A.M."/>
        </authorList>
    </citation>
    <scope>NUCLEOTIDE SEQUENCE [LARGE SCALE GENOMIC DNA]</scope>
    <source>
        <strain evidence="8 9">AF5678</strain>
    </source>
</reference>
<keyword evidence="6" id="KW-0560">Oxidoreductase</keyword>
<evidence type="ECO:0000313" key="8">
    <source>
        <dbReference type="EMBL" id="TFH95006.1"/>
    </source>
</evidence>
<evidence type="ECO:0000313" key="9">
    <source>
        <dbReference type="Proteomes" id="UP000297225"/>
    </source>
</evidence>
<comment type="caution">
    <text evidence="8">The sequence shown here is derived from an EMBL/GenBank/DDBJ whole genome shotgun (WGS) entry which is preliminary data.</text>
</comment>
<keyword evidence="6" id="KW-0521">NADP</keyword>
<dbReference type="InterPro" id="IPR036291">
    <property type="entry name" value="NAD(P)-bd_dom_sf"/>
</dbReference>
<dbReference type="SUPFAM" id="SSF51735">
    <property type="entry name" value="NAD(P)-binding Rossmann-fold domains"/>
    <property type="match status" value="1"/>
</dbReference>
<keyword evidence="9" id="KW-1185">Reference proteome</keyword>
<comment type="similarity">
    <text evidence="2 6">Belongs to the dTDP-4-dehydrorhamnose reductase family.</text>
</comment>
<sequence length="307" mass="34289">MTRSKKVWVAGAAGQLGTAIQSIAKGEFPWLEILPTTRADMDYTSPVEIAAFFRENRPDIAVNCIAYTNVDGAEKEYEIAKVANATIPATISSMLAQEHLPLIHVSTDHVFGGDKRQVGTPFTEEGTPSPANAYALSKYLGEYATGLFEVPLYLLRTAWLYGPESWKNKSFYKSIRRKALEEGAHGGTLRVVTDEISTPTSVFTLARVILSIATLYGSEEELPVGVYHVCDKGEASRHAFAEAIVALDPRTAHLKVEECLQEELSLPARRPQYSKLETKKIEHYFPTLIRPWQEALREIYHYDNPKQ</sequence>
<dbReference type="AlphaFoldDB" id="A0A4Y8WNV8"/>
<dbReference type="InterPro" id="IPR005913">
    <property type="entry name" value="dTDP_dehydrorham_reduct"/>
</dbReference>
<dbReference type="RefSeq" id="WP_134849151.1">
    <property type="nucleotide sequence ID" value="NZ_CP197400.1"/>
</dbReference>
<dbReference type="OrthoDB" id="9803892at2"/>
<comment type="function">
    <text evidence="6">Catalyzes the reduction of dTDP-6-deoxy-L-lyxo-4-hexulose to yield dTDP-L-rhamnose.</text>
</comment>
<dbReference type="GO" id="GO:0019305">
    <property type="term" value="P:dTDP-rhamnose biosynthetic process"/>
    <property type="evidence" value="ECO:0007669"/>
    <property type="project" value="UniProtKB-UniPathway"/>
</dbReference>
<dbReference type="UniPathway" id="UPA00124"/>
<accession>A0A4Y8WNV8</accession>
<dbReference type="Proteomes" id="UP000297225">
    <property type="component" value="Unassembled WGS sequence"/>
</dbReference>
<dbReference type="CDD" id="cd05254">
    <property type="entry name" value="dTDP_HR_like_SDR_e"/>
    <property type="match status" value="1"/>
</dbReference>
<name>A0A4Y8WNV8_9PORP</name>
<dbReference type="Gene3D" id="3.40.50.720">
    <property type="entry name" value="NAD(P)-binding Rossmann-like Domain"/>
    <property type="match status" value="1"/>
</dbReference>
<dbReference type="InterPro" id="IPR029903">
    <property type="entry name" value="RmlD-like-bd"/>
</dbReference>
<gene>
    <name evidence="8" type="ORF">E4P47_05480</name>
</gene>
<dbReference type="Pfam" id="PF04321">
    <property type="entry name" value="RmlD_sub_bind"/>
    <property type="match status" value="1"/>
</dbReference>
<protein>
    <recommendedName>
        <fullName evidence="4 6">dTDP-4-dehydrorhamnose reductase</fullName>
        <ecNumber evidence="3 6">1.1.1.133</ecNumber>
    </recommendedName>
</protein>
<evidence type="ECO:0000256" key="6">
    <source>
        <dbReference type="RuleBase" id="RU364082"/>
    </source>
</evidence>
<evidence type="ECO:0000256" key="3">
    <source>
        <dbReference type="ARBA" id="ARBA00012929"/>
    </source>
</evidence>
<evidence type="ECO:0000256" key="4">
    <source>
        <dbReference type="ARBA" id="ARBA00017099"/>
    </source>
</evidence>